<accession>A0A1J9V9H0</accession>
<evidence type="ECO:0000313" key="3">
    <source>
        <dbReference type="Proteomes" id="UP000182788"/>
    </source>
</evidence>
<evidence type="ECO:0000256" key="1">
    <source>
        <dbReference type="SAM" id="Phobius"/>
    </source>
</evidence>
<dbReference type="Proteomes" id="UP000182788">
    <property type="component" value="Unassembled WGS sequence"/>
</dbReference>
<keyword evidence="1" id="KW-1133">Transmembrane helix</keyword>
<protein>
    <submittedName>
        <fullName evidence="2">Uncharacterized protein</fullName>
    </submittedName>
</protein>
<sequence>MFWLGGITGYFVGILVTLLVIHFWYWIGGMSKGDEEWLEESADKEMEQLRVIRGERIDRFIS</sequence>
<reference evidence="2 3" key="1">
    <citation type="submission" date="2016-06" db="EMBL/GenBank/DDBJ databases">
        <title>First insights into the genetic diversity and population structure of in the Bacillus cereus group bacteria from diverse marine environments.</title>
        <authorList>
            <person name="Liu Y."/>
            <person name="Lai Q."/>
            <person name="Shao Z."/>
        </authorList>
    </citation>
    <scope>NUCLEOTIDE SEQUENCE [LARGE SCALE GENOMIC DNA]</scope>
    <source>
        <strain evidence="2 3">NH24A2</strain>
    </source>
</reference>
<dbReference type="EMBL" id="MAOI01000133">
    <property type="protein sequence ID" value="OJD73071.1"/>
    <property type="molecule type" value="Genomic_DNA"/>
</dbReference>
<feature type="transmembrane region" description="Helical" evidence="1">
    <location>
        <begin position="7"/>
        <end position="27"/>
    </location>
</feature>
<gene>
    <name evidence="2" type="ORF">BAU28_18920</name>
</gene>
<keyword evidence="1" id="KW-0812">Transmembrane</keyword>
<evidence type="ECO:0000313" key="2">
    <source>
        <dbReference type="EMBL" id="OJD73071.1"/>
    </source>
</evidence>
<keyword evidence="1" id="KW-0472">Membrane</keyword>
<proteinExistence type="predicted"/>
<dbReference type="AlphaFoldDB" id="A0A1J9V9H0"/>
<comment type="caution">
    <text evidence="2">The sequence shown here is derived from an EMBL/GenBank/DDBJ whole genome shotgun (WGS) entry which is preliminary data.</text>
</comment>
<organism evidence="2 3">
    <name type="scientific">Bacillus paramycoides</name>
    <dbReference type="NCBI Taxonomy" id="2026194"/>
    <lineage>
        <taxon>Bacteria</taxon>
        <taxon>Bacillati</taxon>
        <taxon>Bacillota</taxon>
        <taxon>Bacilli</taxon>
        <taxon>Bacillales</taxon>
        <taxon>Bacillaceae</taxon>
        <taxon>Bacillus</taxon>
        <taxon>Bacillus cereus group</taxon>
    </lineage>
</organism>
<name>A0A1J9V9H0_9BACI</name>